<dbReference type="SMART" id="SM00256">
    <property type="entry name" value="FBOX"/>
    <property type="match status" value="1"/>
</dbReference>
<accession>A0A067PJZ9</accession>
<evidence type="ECO:0000313" key="3">
    <source>
        <dbReference type="Proteomes" id="UP000027265"/>
    </source>
</evidence>
<evidence type="ECO:0000259" key="1">
    <source>
        <dbReference type="PROSITE" id="PS50181"/>
    </source>
</evidence>
<dbReference type="Proteomes" id="UP000027265">
    <property type="component" value="Unassembled WGS sequence"/>
</dbReference>
<reference evidence="3" key="1">
    <citation type="journal article" date="2014" name="Proc. Natl. Acad. Sci. U.S.A.">
        <title>Extensive sampling of basidiomycete genomes demonstrates inadequacy of the white-rot/brown-rot paradigm for wood decay fungi.</title>
        <authorList>
            <person name="Riley R."/>
            <person name="Salamov A.A."/>
            <person name="Brown D.W."/>
            <person name="Nagy L.G."/>
            <person name="Floudas D."/>
            <person name="Held B.W."/>
            <person name="Levasseur A."/>
            <person name="Lombard V."/>
            <person name="Morin E."/>
            <person name="Otillar R."/>
            <person name="Lindquist E.A."/>
            <person name="Sun H."/>
            <person name="LaButti K.M."/>
            <person name="Schmutz J."/>
            <person name="Jabbour D."/>
            <person name="Luo H."/>
            <person name="Baker S.E."/>
            <person name="Pisabarro A.G."/>
            <person name="Walton J.D."/>
            <person name="Blanchette R.A."/>
            <person name="Henrissat B."/>
            <person name="Martin F."/>
            <person name="Cullen D."/>
            <person name="Hibbett D.S."/>
            <person name="Grigoriev I.V."/>
        </authorList>
    </citation>
    <scope>NUCLEOTIDE SEQUENCE [LARGE SCALE GENOMIC DNA]</scope>
    <source>
        <strain evidence="3">MUCL 33604</strain>
    </source>
</reference>
<dbReference type="InterPro" id="IPR001810">
    <property type="entry name" value="F-box_dom"/>
</dbReference>
<dbReference type="Gene3D" id="1.20.1280.50">
    <property type="match status" value="1"/>
</dbReference>
<sequence>MVSTVHELPSELLEQIFGLLDVRSILKCQSVSTFFRDLIQKSLLLQYTIELGVAGYTNNSASPSSIEKRLQMLEQHQAQWTAPVLECSNTIRLPNQDPDGGMRHFENGMLVDMYDATNTGKWGFDTLTMYNLTSVAEVPSSSTIRTQFEFSSSSAMDPLQDLMIFVLVPAQPRPSYFELSIASLRDGNPHPRATSQSIRVGSADINMDMPLCTGVQIAGDLLLLSVYTQKYAHKLELFVLDWTTGLVRGKIQQPGNRILNHFLLVSDSCLLVCCLERQRRLPIVDVYRLDNSPSIQPGSQKLATIVRTFELPAPNSDHITRMRFATDTARTYPPSECEKSSGLPFSMPSNNRLISLTLRISENSTDHTQHLFDIFTPLGTFLHSHKISEESTVVRWKDWGPSSTRWFRRLQQSPSHQMHGYRVIALNRIWDFNPLDVARDMHRSNMRSTSDDATLNANSQSTAEVWPTTKPGQRSWIRAEPTTIKAGGIFQDDIISTLPYRETWFEKPLNVEGVWLSDRVIGYSLDDQNFYADVYQGLCCVPRCAE</sequence>
<dbReference type="EMBL" id="KL197730">
    <property type="protein sequence ID" value="KDQ54170.1"/>
    <property type="molecule type" value="Genomic_DNA"/>
</dbReference>
<dbReference type="InParanoid" id="A0A067PJZ9"/>
<protein>
    <recommendedName>
        <fullName evidence="1">F-box domain-containing protein</fullName>
    </recommendedName>
</protein>
<name>A0A067PJZ9_9AGAM</name>
<dbReference type="AlphaFoldDB" id="A0A067PJZ9"/>
<keyword evidence="3" id="KW-1185">Reference proteome</keyword>
<dbReference type="HOGENOM" id="CLU_490949_0_0_1"/>
<dbReference type="PROSITE" id="PS50181">
    <property type="entry name" value="FBOX"/>
    <property type="match status" value="1"/>
</dbReference>
<dbReference type="InterPro" id="IPR036047">
    <property type="entry name" value="F-box-like_dom_sf"/>
</dbReference>
<feature type="domain" description="F-box" evidence="1">
    <location>
        <begin position="2"/>
        <end position="48"/>
    </location>
</feature>
<organism evidence="2 3">
    <name type="scientific">Jaapia argillacea MUCL 33604</name>
    <dbReference type="NCBI Taxonomy" id="933084"/>
    <lineage>
        <taxon>Eukaryota</taxon>
        <taxon>Fungi</taxon>
        <taxon>Dikarya</taxon>
        <taxon>Basidiomycota</taxon>
        <taxon>Agaricomycotina</taxon>
        <taxon>Agaricomycetes</taxon>
        <taxon>Agaricomycetidae</taxon>
        <taxon>Jaapiales</taxon>
        <taxon>Jaapiaceae</taxon>
        <taxon>Jaapia</taxon>
    </lineage>
</organism>
<gene>
    <name evidence="2" type="ORF">JAAARDRAFT_209603</name>
</gene>
<dbReference type="Pfam" id="PF12937">
    <property type="entry name" value="F-box-like"/>
    <property type="match status" value="1"/>
</dbReference>
<evidence type="ECO:0000313" key="2">
    <source>
        <dbReference type="EMBL" id="KDQ54170.1"/>
    </source>
</evidence>
<dbReference type="STRING" id="933084.A0A067PJZ9"/>
<proteinExistence type="predicted"/>
<dbReference type="OrthoDB" id="2745718at2759"/>
<dbReference type="CDD" id="cd09917">
    <property type="entry name" value="F-box_SF"/>
    <property type="match status" value="1"/>
</dbReference>
<dbReference type="SUPFAM" id="SSF81383">
    <property type="entry name" value="F-box domain"/>
    <property type="match status" value="1"/>
</dbReference>